<dbReference type="KEGG" id="rul:UC8_24180"/>
<sequence>MKRGRKKKSDERRSAESGGQTRLVHGLAADSVALEMPDGLEPDAVAEWRRVAPMLLTLDRSTLLDVQALETYCRTWGIFCRTVKQLCCEMERTPGKPAPLVGVTLRGNPRPSTLAIIGIRYGLQLLNLSRQFGFSPRTVWLTHSEKGRPAIPSEIHKMRGNPSNRTDLDEEESQTGDVLPHAELGAAPSILGKEGIRHWHDMIYALDSVGLANGIYRPPIVVGCFAYSMSVRAYRLQQKSPIAVLDGKTTGRAIENPLSLLFRKSSDLASDVWKDFGMTPSARRRLLVPSETKRRTTRIYIGDEA</sequence>
<evidence type="ECO:0000313" key="3">
    <source>
        <dbReference type="Proteomes" id="UP000325286"/>
    </source>
</evidence>
<dbReference type="EMBL" id="CP042914">
    <property type="protein sequence ID" value="QEG40406.1"/>
    <property type="molecule type" value="Genomic_DNA"/>
</dbReference>
<name>A0A5B9QTK1_9BACT</name>
<evidence type="ECO:0000313" key="2">
    <source>
        <dbReference type="EMBL" id="QEG40406.1"/>
    </source>
</evidence>
<dbReference type="InterPro" id="IPR006448">
    <property type="entry name" value="Phage_term_ssu_P27"/>
</dbReference>
<dbReference type="AlphaFoldDB" id="A0A5B9QTK1"/>
<dbReference type="Pfam" id="PF05119">
    <property type="entry name" value="Terminase_4"/>
    <property type="match status" value="1"/>
</dbReference>
<reference evidence="2 3" key="1">
    <citation type="submission" date="2019-08" db="EMBL/GenBank/DDBJ databases">
        <title>Deep-cultivation of Planctomycetes and their phenomic and genomic characterization uncovers novel biology.</title>
        <authorList>
            <person name="Wiegand S."/>
            <person name="Jogler M."/>
            <person name="Boedeker C."/>
            <person name="Pinto D."/>
            <person name="Vollmers J."/>
            <person name="Rivas-Marin E."/>
            <person name="Kohn T."/>
            <person name="Peeters S.H."/>
            <person name="Heuer A."/>
            <person name="Rast P."/>
            <person name="Oberbeckmann S."/>
            <person name="Bunk B."/>
            <person name="Jeske O."/>
            <person name="Meyerdierks A."/>
            <person name="Storesund J.E."/>
            <person name="Kallscheuer N."/>
            <person name="Luecker S."/>
            <person name="Lage O.M."/>
            <person name="Pohl T."/>
            <person name="Merkel B.J."/>
            <person name="Hornburger P."/>
            <person name="Mueller R.-W."/>
            <person name="Bruemmer F."/>
            <person name="Labrenz M."/>
            <person name="Spormann A.M."/>
            <person name="Op den Camp H."/>
            <person name="Overmann J."/>
            <person name="Amann R."/>
            <person name="Jetten M.S.M."/>
            <person name="Mascher T."/>
            <person name="Medema M.H."/>
            <person name="Devos D.P."/>
            <person name="Kaster A.-K."/>
            <person name="Ovreas L."/>
            <person name="Rohde M."/>
            <person name="Galperin M.Y."/>
            <person name="Jogler C."/>
        </authorList>
    </citation>
    <scope>NUCLEOTIDE SEQUENCE [LARGE SCALE GENOMIC DNA]</scope>
    <source>
        <strain evidence="2 3">UC8</strain>
    </source>
</reference>
<accession>A0A5B9QTK1</accession>
<protein>
    <submittedName>
        <fullName evidence="2">Phage terminase, small subunit</fullName>
    </submittedName>
</protein>
<dbReference type="Proteomes" id="UP000325286">
    <property type="component" value="Chromosome"/>
</dbReference>
<dbReference type="OrthoDB" id="7843333at2"/>
<feature type="region of interest" description="Disordered" evidence="1">
    <location>
        <begin position="1"/>
        <end position="20"/>
    </location>
</feature>
<dbReference type="RefSeq" id="WP_068130866.1">
    <property type="nucleotide sequence ID" value="NZ_CP042914.1"/>
</dbReference>
<organism evidence="2 3">
    <name type="scientific">Roseimaritima ulvae</name>
    <dbReference type="NCBI Taxonomy" id="980254"/>
    <lineage>
        <taxon>Bacteria</taxon>
        <taxon>Pseudomonadati</taxon>
        <taxon>Planctomycetota</taxon>
        <taxon>Planctomycetia</taxon>
        <taxon>Pirellulales</taxon>
        <taxon>Pirellulaceae</taxon>
        <taxon>Roseimaritima</taxon>
    </lineage>
</organism>
<keyword evidence="3" id="KW-1185">Reference proteome</keyword>
<gene>
    <name evidence="2" type="ORF">UC8_24180</name>
</gene>
<evidence type="ECO:0000256" key="1">
    <source>
        <dbReference type="SAM" id="MobiDB-lite"/>
    </source>
</evidence>
<feature type="region of interest" description="Disordered" evidence="1">
    <location>
        <begin position="152"/>
        <end position="176"/>
    </location>
</feature>
<proteinExistence type="predicted"/>